<evidence type="ECO:0000256" key="2">
    <source>
        <dbReference type="PROSITE-ProRule" id="PRU00252"/>
    </source>
</evidence>
<sequence>MAHVHVTQRHAHLAGAVKLDTVNGREGPIARAVLTAISNTRRGSGDQRHEDATAIQWTLWGAQAENAARYLGKGSHVNIVGRVRNHRYEKDGETVHTLTFTADEIDYLDSRAESEARREREGQPEQRDVHGDDNEARTPATAASAHQGRTRPSHKPRSDRQARPSAA</sequence>
<gene>
    <name evidence="4" type="ORF">Q8X39_18735</name>
</gene>
<evidence type="ECO:0000256" key="3">
    <source>
        <dbReference type="SAM" id="MobiDB-lite"/>
    </source>
</evidence>
<dbReference type="CDD" id="cd04496">
    <property type="entry name" value="SSB_OBF"/>
    <property type="match status" value="1"/>
</dbReference>
<dbReference type="SUPFAM" id="SSF50249">
    <property type="entry name" value="Nucleic acid-binding proteins"/>
    <property type="match status" value="1"/>
</dbReference>
<evidence type="ECO:0000313" key="4">
    <source>
        <dbReference type="EMBL" id="MDP4302679.1"/>
    </source>
</evidence>
<dbReference type="InterPro" id="IPR000424">
    <property type="entry name" value="Primosome_PriB/ssb"/>
</dbReference>
<accession>A0ABT9G858</accession>
<dbReference type="GO" id="GO:0003677">
    <property type="term" value="F:DNA binding"/>
    <property type="evidence" value="ECO:0007669"/>
    <property type="project" value="UniProtKB-KW"/>
</dbReference>
<dbReference type="InterPro" id="IPR012340">
    <property type="entry name" value="NA-bd_OB-fold"/>
</dbReference>
<dbReference type="EMBL" id="JAUZEE010000013">
    <property type="protein sequence ID" value="MDP4302679.1"/>
    <property type="molecule type" value="Genomic_DNA"/>
</dbReference>
<feature type="compositionally biased region" description="Basic and acidic residues" evidence="3">
    <location>
        <begin position="110"/>
        <end position="136"/>
    </location>
</feature>
<feature type="compositionally biased region" description="Basic and acidic residues" evidence="3">
    <location>
        <begin position="156"/>
        <end position="167"/>
    </location>
</feature>
<dbReference type="Pfam" id="PF00436">
    <property type="entry name" value="SSB"/>
    <property type="match status" value="1"/>
</dbReference>
<feature type="region of interest" description="Disordered" evidence="3">
    <location>
        <begin position="110"/>
        <end position="167"/>
    </location>
</feature>
<comment type="caution">
    <text evidence="4">The sequence shown here is derived from an EMBL/GenBank/DDBJ whole genome shotgun (WGS) entry which is preliminary data.</text>
</comment>
<dbReference type="Proteomes" id="UP001235760">
    <property type="component" value="Unassembled WGS sequence"/>
</dbReference>
<dbReference type="RefSeq" id="WP_305751215.1">
    <property type="nucleotide sequence ID" value="NZ_JAUZEE010000013.1"/>
</dbReference>
<evidence type="ECO:0000313" key="5">
    <source>
        <dbReference type="Proteomes" id="UP001235760"/>
    </source>
</evidence>
<evidence type="ECO:0000256" key="1">
    <source>
        <dbReference type="ARBA" id="ARBA00023125"/>
    </source>
</evidence>
<reference evidence="4 5" key="1">
    <citation type="submission" date="2023-08" db="EMBL/GenBank/DDBJ databases">
        <authorList>
            <person name="Roldan D.M."/>
            <person name="Menes R.J."/>
        </authorList>
    </citation>
    <scope>NUCLEOTIDE SEQUENCE [LARGE SCALE GENOMIC DNA]</scope>
    <source>
        <strain evidence="4 5">CCM 2812</strain>
    </source>
</reference>
<name>A0ABT9G858_LEPDI</name>
<keyword evidence="1 2" id="KW-0238">DNA-binding</keyword>
<protein>
    <submittedName>
        <fullName evidence="4">Single-stranded DNA-binding protein</fullName>
    </submittedName>
</protein>
<keyword evidence="5" id="KW-1185">Reference proteome</keyword>
<dbReference type="Gene3D" id="2.40.50.140">
    <property type="entry name" value="Nucleic acid-binding proteins"/>
    <property type="match status" value="1"/>
</dbReference>
<dbReference type="PROSITE" id="PS50935">
    <property type="entry name" value="SSB"/>
    <property type="match status" value="1"/>
</dbReference>
<organism evidence="4 5">
    <name type="scientific">Leptothrix discophora</name>
    <dbReference type="NCBI Taxonomy" id="89"/>
    <lineage>
        <taxon>Bacteria</taxon>
        <taxon>Pseudomonadati</taxon>
        <taxon>Pseudomonadota</taxon>
        <taxon>Betaproteobacteria</taxon>
        <taxon>Burkholderiales</taxon>
        <taxon>Sphaerotilaceae</taxon>
        <taxon>Leptothrix</taxon>
    </lineage>
</organism>
<proteinExistence type="predicted"/>